<dbReference type="Pfam" id="PF05517">
    <property type="entry name" value="p25-alpha"/>
    <property type="match status" value="1"/>
</dbReference>
<evidence type="ECO:0000256" key="1">
    <source>
        <dbReference type="ARBA" id="ARBA00010994"/>
    </source>
</evidence>
<dbReference type="Gene3D" id="1.10.238.10">
    <property type="entry name" value="EF-hand"/>
    <property type="match status" value="1"/>
</dbReference>
<dbReference type="Proteomes" id="UP000827092">
    <property type="component" value="Unassembled WGS sequence"/>
</dbReference>
<name>A0AAV6VLH1_9ARAC</name>
<accession>A0AAV6VLH1</accession>
<dbReference type="InterPro" id="IPR008907">
    <property type="entry name" value="TPP/p25"/>
</dbReference>
<evidence type="ECO:0000256" key="2">
    <source>
        <dbReference type="SAM" id="MobiDB-lite"/>
    </source>
</evidence>
<comment type="similarity">
    <text evidence="1">Belongs to the TPPP family.</text>
</comment>
<feature type="compositionally biased region" description="Basic and acidic residues" evidence="2">
    <location>
        <begin position="1"/>
        <end position="11"/>
    </location>
</feature>
<dbReference type="GO" id="GO:0015631">
    <property type="term" value="F:tubulin binding"/>
    <property type="evidence" value="ECO:0007669"/>
    <property type="project" value="InterPro"/>
</dbReference>
<evidence type="ECO:0000313" key="3">
    <source>
        <dbReference type="EMBL" id="KAG8197542.1"/>
    </source>
</evidence>
<proteinExistence type="inferred from homology"/>
<dbReference type="InterPro" id="IPR011992">
    <property type="entry name" value="EF-hand-dom_pair"/>
</dbReference>
<sequence length="164" mass="16933">MNPDKGKDETSGGKPAGGSPGGKAAGGAGTGGKDEKPSSGAPGAPGQDKKKEECAGPKGLQKIFDLYSKCGGPVSGGSGGLSKENFIKWMTAAKLIDEKTGCSEQDFGKAFDKAAEGEKSLDFCGFHELVENVCKEKQKEPKEFFDKLIAAGPPIEKDAKMAAF</sequence>
<dbReference type="AlphaFoldDB" id="A0AAV6VLH1"/>
<organism evidence="3 4">
    <name type="scientific">Oedothorax gibbosus</name>
    <dbReference type="NCBI Taxonomy" id="931172"/>
    <lineage>
        <taxon>Eukaryota</taxon>
        <taxon>Metazoa</taxon>
        <taxon>Ecdysozoa</taxon>
        <taxon>Arthropoda</taxon>
        <taxon>Chelicerata</taxon>
        <taxon>Arachnida</taxon>
        <taxon>Araneae</taxon>
        <taxon>Araneomorphae</taxon>
        <taxon>Entelegynae</taxon>
        <taxon>Araneoidea</taxon>
        <taxon>Linyphiidae</taxon>
        <taxon>Erigoninae</taxon>
        <taxon>Oedothorax</taxon>
    </lineage>
</organism>
<reference evidence="3 4" key="1">
    <citation type="journal article" date="2022" name="Nat. Ecol. Evol.">
        <title>A masculinizing supergene underlies an exaggerated male reproductive morph in a spider.</title>
        <authorList>
            <person name="Hendrickx F."/>
            <person name="De Corte Z."/>
            <person name="Sonet G."/>
            <person name="Van Belleghem S.M."/>
            <person name="Kostlbacher S."/>
            <person name="Vangestel C."/>
        </authorList>
    </citation>
    <scope>NUCLEOTIDE SEQUENCE [LARGE SCALE GENOMIC DNA]</scope>
    <source>
        <strain evidence="3">W744_W776</strain>
    </source>
</reference>
<protein>
    <submittedName>
        <fullName evidence="3">Uncharacterized protein</fullName>
    </submittedName>
</protein>
<comment type="caution">
    <text evidence="3">The sequence shown here is derived from an EMBL/GenBank/DDBJ whole genome shotgun (WGS) entry which is preliminary data.</text>
</comment>
<gene>
    <name evidence="3" type="ORF">JTE90_007278</name>
</gene>
<dbReference type="SUPFAM" id="SSF47473">
    <property type="entry name" value="EF-hand"/>
    <property type="match status" value="1"/>
</dbReference>
<feature type="region of interest" description="Disordered" evidence="2">
    <location>
        <begin position="1"/>
        <end position="55"/>
    </location>
</feature>
<keyword evidence="4" id="KW-1185">Reference proteome</keyword>
<dbReference type="GO" id="GO:0046785">
    <property type="term" value="P:microtubule polymerization"/>
    <property type="evidence" value="ECO:0007669"/>
    <property type="project" value="InterPro"/>
</dbReference>
<evidence type="ECO:0000313" key="4">
    <source>
        <dbReference type="Proteomes" id="UP000827092"/>
    </source>
</evidence>
<dbReference type="EMBL" id="JAFNEN010000054">
    <property type="protein sequence ID" value="KAG8197542.1"/>
    <property type="molecule type" value="Genomic_DNA"/>
</dbReference>
<feature type="compositionally biased region" description="Gly residues" evidence="2">
    <location>
        <begin position="14"/>
        <end position="31"/>
    </location>
</feature>